<dbReference type="Proteomes" id="UP001152795">
    <property type="component" value="Unassembled WGS sequence"/>
</dbReference>
<keyword evidence="12" id="KW-1185">Reference proteome</keyword>
<comment type="similarity">
    <text evidence="2 10">Belongs to the mitochondrial carrier (TC 2.A.29) family.</text>
</comment>
<evidence type="ECO:0000256" key="4">
    <source>
        <dbReference type="ARBA" id="ARBA00022692"/>
    </source>
</evidence>
<dbReference type="OrthoDB" id="756301at2759"/>
<dbReference type="InterPro" id="IPR002067">
    <property type="entry name" value="MCP"/>
</dbReference>
<gene>
    <name evidence="11" type="ORF">PACLA_8A085219</name>
</gene>
<dbReference type="InterPro" id="IPR050391">
    <property type="entry name" value="Mito_Metabolite_Transporter"/>
</dbReference>
<keyword evidence="8" id="KW-0496">Mitochondrion</keyword>
<dbReference type="PRINTS" id="PR00784">
    <property type="entry name" value="MTUNCOUPLING"/>
</dbReference>
<proteinExistence type="inferred from homology"/>
<dbReference type="Pfam" id="PF00153">
    <property type="entry name" value="Mito_carr"/>
    <property type="match status" value="3"/>
</dbReference>
<keyword evidence="5" id="KW-0677">Repeat</keyword>
<evidence type="ECO:0000256" key="6">
    <source>
        <dbReference type="ARBA" id="ARBA00022792"/>
    </source>
</evidence>
<dbReference type="PROSITE" id="PS50920">
    <property type="entry name" value="SOLCAR"/>
    <property type="match status" value="3"/>
</dbReference>
<evidence type="ECO:0000256" key="1">
    <source>
        <dbReference type="ARBA" id="ARBA00004448"/>
    </source>
</evidence>
<comment type="caution">
    <text evidence="11">The sequence shown here is derived from an EMBL/GenBank/DDBJ whole genome shotgun (WGS) entry which is preliminary data.</text>
</comment>
<sequence length="315" mass="34467">MAQVFIMETKRPNEILTKFLLSGTSTITAVCVTNPIDVTKVRLQLDNELVTTQYGYTKPSRYYNGFFHGGLRIFKEEGIRGLYKGIAASILREASYSTIRLGAYEPFKELLGAHNPAKTPLWKKIAAGASSGAIGSAIASPTDLVKIRLQAEGTLKPGEQPRYPSTFSAFKTIAAKEGIRGLWRGVGATVKRAAIVTGTQIPSYDHLKHSLLNYGLMSEGLRLHMVSSMGAGLAVALVSSPVDVIKTRLMNQKVVDKNGTLYRSAFECLGKTLRTEGLTGLYKGFLPSWLRAGPQTMITFCIFEQLRKIFDIAPV</sequence>
<dbReference type="PANTHER" id="PTHR45618">
    <property type="entry name" value="MITOCHONDRIAL DICARBOXYLATE CARRIER-RELATED"/>
    <property type="match status" value="1"/>
</dbReference>
<keyword evidence="4 10" id="KW-0812">Transmembrane</keyword>
<name>A0A7D9EU94_PARCT</name>
<evidence type="ECO:0000256" key="7">
    <source>
        <dbReference type="ARBA" id="ARBA00022989"/>
    </source>
</evidence>
<evidence type="ECO:0000256" key="10">
    <source>
        <dbReference type="RuleBase" id="RU000488"/>
    </source>
</evidence>
<keyword evidence="3 10" id="KW-0813">Transport</keyword>
<dbReference type="EMBL" id="CACRXK020009162">
    <property type="protein sequence ID" value="CAB4016546.1"/>
    <property type="molecule type" value="Genomic_DNA"/>
</dbReference>
<evidence type="ECO:0000256" key="5">
    <source>
        <dbReference type="ARBA" id="ARBA00022737"/>
    </source>
</evidence>
<dbReference type="FunFam" id="1.50.40.10:FF:000062">
    <property type="entry name" value="mitochondrial uncoupling protein 3"/>
    <property type="match status" value="1"/>
</dbReference>
<accession>A0A7D9EU94</accession>
<comment type="subcellular location">
    <subcellularLocation>
        <location evidence="1">Mitochondrion inner membrane</location>
        <topology evidence="1">Multi-pass membrane protein</topology>
    </subcellularLocation>
</comment>
<evidence type="ECO:0000256" key="3">
    <source>
        <dbReference type="ARBA" id="ARBA00022448"/>
    </source>
</evidence>
<evidence type="ECO:0000313" key="11">
    <source>
        <dbReference type="EMBL" id="CAB4016546.1"/>
    </source>
</evidence>
<dbReference type="AlphaFoldDB" id="A0A7D9EU94"/>
<keyword evidence="9" id="KW-0472">Membrane</keyword>
<evidence type="ECO:0000256" key="9">
    <source>
        <dbReference type="ARBA" id="ARBA00023136"/>
    </source>
</evidence>
<reference evidence="11" key="1">
    <citation type="submission" date="2020-04" db="EMBL/GenBank/DDBJ databases">
        <authorList>
            <person name="Alioto T."/>
            <person name="Alioto T."/>
            <person name="Gomez Garrido J."/>
        </authorList>
    </citation>
    <scope>NUCLEOTIDE SEQUENCE</scope>
    <source>
        <strain evidence="11">A484AB</strain>
    </source>
</reference>
<evidence type="ECO:0000256" key="2">
    <source>
        <dbReference type="ARBA" id="ARBA00006375"/>
    </source>
</evidence>
<organism evidence="11 12">
    <name type="scientific">Paramuricea clavata</name>
    <name type="common">Red gorgonian</name>
    <name type="synonym">Violescent sea-whip</name>
    <dbReference type="NCBI Taxonomy" id="317549"/>
    <lineage>
        <taxon>Eukaryota</taxon>
        <taxon>Metazoa</taxon>
        <taxon>Cnidaria</taxon>
        <taxon>Anthozoa</taxon>
        <taxon>Octocorallia</taxon>
        <taxon>Malacalcyonacea</taxon>
        <taxon>Plexauridae</taxon>
        <taxon>Paramuricea</taxon>
    </lineage>
</organism>
<protein>
    <submittedName>
        <fullName evidence="11">Mitochondrial substrate carrier family ucpB-like</fullName>
    </submittedName>
</protein>
<dbReference type="InterPro" id="IPR023395">
    <property type="entry name" value="MCP_dom_sf"/>
</dbReference>
<dbReference type="GO" id="GO:0005743">
    <property type="term" value="C:mitochondrial inner membrane"/>
    <property type="evidence" value="ECO:0007669"/>
    <property type="project" value="UniProtKB-SubCell"/>
</dbReference>
<evidence type="ECO:0000313" key="12">
    <source>
        <dbReference type="Proteomes" id="UP001152795"/>
    </source>
</evidence>
<evidence type="ECO:0000256" key="8">
    <source>
        <dbReference type="ARBA" id="ARBA00023128"/>
    </source>
</evidence>
<dbReference type="InterPro" id="IPR018108">
    <property type="entry name" value="MCP_transmembrane"/>
</dbReference>
<keyword evidence="7" id="KW-1133">Transmembrane helix</keyword>
<dbReference type="Gene3D" id="1.50.40.10">
    <property type="entry name" value="Mitochondrial carrier domain"/>
    <property type="match status" value="1"/>
</dbReference>
<dbReference type="GO" id="GO:0055085">
    <property type="term" value="P:transmembrane transport"/>
    <property type="evidence" value="ECO:0007669"/>
    <property type="project" value="InterPro"/>
</dbReference>
<dbReference type="SUPFAM" id="SSF103506">
    <property type="entry name" value="Mitochondrial carrier"/>
    <property type="match status" value="1"/>
</dbReference>
<keyword evidence="6" id="KW-0999">Mitochondrion inner membrane</keyword>